<dbReference type="EMBL" id="MTCY01000020">
    <property type="protein sequence ID" value="OWP77101.1"/>
    <property type="molecule type" value="Genomic_DNA"/>
</dbReference>
<dbReference type="SUPFAM" id="SSF53474">
    <property type="entry name" value="alpha/beta-Hydrolases"/>
    <property type="match status" value="1"/>
</dbReference>
<dbReference type="GO" id="GO:0004806">
    <property type="term" value="F:triacylglycerol lipase activity"/>
    <property type="evidence" value="ECO:0007669"/>
    <property type="project" value="InterPro"/>
</dbReference>
<evidence type="ECO:0008006" key="4">
    <source>
        <dbReference type="Google" id="ProtNLM"/>
    </source>
</evidence>
<evidence type="ECO:0000256" key="1">
    <source>
        <dbReference type="SAM" id="SignalP"/>
    </source>
</evidence>
<dbReference type="PANTHER" id="PTHR34853:SF1">
    <property type="entry name" value="LIPASE 5"/>
    <property type="match status" value="1"/>
</dbReference>
<organism evidence="2 3">
    <name type="scientific">Flavobacterium columnare</name>
    <dbReference type="NCBI Taxonomy" id="996"/>
    <lineage>
        <taxon>Bacteria</taxon>
        <taxon>Pseudomonadati</taxon>
        <taxon>Bacteroidota</taxon>
        <taxon>Flavobacteriia</taxon>
        <taxon>Flavobacteriales</taxon>
        <taxon>Flavobacteriaceae</taxon>
        <taxon>Flavobacterium</taxon>
    </lineage>
</organism>
<feature type="chain" id="PRO_5012173568" description="Peptidase S9 prolyl oligopeptidase catalytic domain-containing protein" evidence="1">
    <location>
        <begin position="19"/>
        <end position="651"/>
    </location>
</feature>
<evidence type="ECO:0000313" key="2">
    <source>
        <dbReference type="EMBL" id="OWP77101.1"/>
    </source>
</evidence>
<sequence>MRKTLLVLSLIFSLSTFSQQPGDLISVEKKMDDSAPQVLQRMAGFGNIKLPTAVAKLFQFLVKGLEGYKVTYWTTDHHDKLVKAHGLVMFPKVDYPLSTVLLEHPTADKRVNVPSNLKSTREGGFILDMLYALNGYYVISPDYLGLGDSEGVHPYADAKTEASASIDMLTAADKFLNEKGVKRYNEYFLSGYSQGGHSTMAVLKYNTEKYKRFKFKQVYAGAGPYDLSKTTYEDRVLANEDYPSSAFIAYIVNGAHSLGYKQYQTNFTEMISPEFQETYKKHVLEEEGGLDWGPLKWKTLFTKQYINIASSPSNPLRDFLKKSDVYDFHNTTPTTMSYTTADAEIPFLNALKTEKVQRGYYSFLDLSKYKITATNLGPFGHAGGVFPWLIASIAKFNSNRSGGLLNWGAMLSERTSQETTLEFNKSQLHPVIAAKNKNSNFEITNIYGFNENSASSRMSSKKLEDLKEGAYIVEMKHDNQIYKIAYAKENSIKVATKELVTENKEGSWTINRKGLENEDITIYIFDQKNNLVHTDNFNKNEDITIDYSKLNTDQYTLELVAPTISLNTEIVRKSMELKDQLTVLTENDQITLKSNKEFSDILITDVQGKILLQQTALNTKNFTNNLQKTNGVIITKVTYTNGDYETKKVIW</sequence>
<keyword evidence="1" id="KW-0732">Signal</keyword>
<dbReference type="Pfam" id="PF03583">
    <property type="entry name" value="LIP"/>
    <property type="match status" value="1"/>
</dbReference>
<dbReference type="Gene3D" id="1.10.260.160">
    <property type="match status" value="1"/>
</dbReference>
<gene>
    <name evidence="2" type="ORF">BWK62_08330</name>
</gene>
<name>A0A246GAM7_9FLAO</name>
<dbReference type="Gene3D" id="3.40.50.1820">
    <property type="entry name" value="alpha/beta hydrolase"/>
    <property type="match status" value="1"/>
</dbReference>
<protein>
    <recommendedName>
        <fullName evidence="4">Peptidase S9 prolyl oligopeptidase catalytic domain-containing protein</fullName>
    </recommendedName>
</protein>
<dbReference type="PANTHER" id="PTHR34853">
    <property type="match status" value="1"/>
</dbReference>
<dbReference type="InterPro" id="IPR005152">
    <property type="entry name" value="Lipase_secreted"/>
</dbReference>
<accession>A0A246GAM7</accession>
<feature type="signal peptide" evidence="1">
    <location>
        <begin position="1"/>
        <end position="18"/>
    </location>
</feature>
<evidence type="ECO:0000313" key="3">
    <source>
        <dbReference type="Proteomes" id="UP000198034"/>
    </source>
</evidence>
<proteinExistence type="predicted"/>
<reference evidence="2 3" key="1">
    <citation type="journal article" date="2017" name="Infect. Genet. Evol.">
        <title>Comparative genome analysis of fish pathogen Flavobacterium columnare reveals extensive sequence diversity within the species.</title>
        <authorList>
            <person name="Kayansamruaj P."/>
            <person name="Dong H.T."/>
            <person name="Hirono I."/>
            <person name="Kondo H."/>
            <person name="Senapin S."/>
            <person name="Rodkhum C."/>
        </authorList>
    </citation>
    <scope>NUCLEOTIDE SEQUENCE [LARGE SCALE GENOMIC DNA]</scope>
    <source>
        <strain evidence="2 3">1214</strain>
    </source>
</reference>
<comment type="caution">
    <text evidence="2">The sequence shown here is derived from an EMBL/GenBank/DDBJ whole genome shotgun (WGS) entry which is preliminary data.</text>
</comment>
<dbReference type="Proteomes" id="UP000198034">
    <property type="component" value="Unassembled WGS sequence"/>
</dbReference>
<dbReference type="GO" id="GO:0016042">
    <property type="term" value="P:lipid catabolic process"/>
    <property type="evidence" value="ECO:0007669"/>
    <property type="project" value="InterPro"/>
</dbReference>
<dbReference type="InterPro" id="IPR029058">
    <property type="entry name" value="AB_hydrolase_fold"/>
</dbReference>
<dbReference type="AlphaFoldDB" id="A0A246GAM7"/>